<dbReference type="SUPFAM" id="SSF111369">
    <property type="entry name" value="HlyD-like secretion proteins"/>
    <property type="match status" value="1"/>
</dbReference>
<evidence type="ECO:0000313" key="5">
    <source>
        <dbReference type="EMBL" id="REL27229.1"/>
    </source>
</evidence>
<sequence>MHIKSWLTALLVIAVTIGGLGFFKFQQIQAAMAMAASFPEPSAAVKTHITEAREYVPNYQVNGQIVAKQIVQLQNELPGIIYQVNFAGGDKVAQGDLLLALNTSEEQAQLASAKATLKLRKSNFARMATLVKQNKVSQQEYDLAEAEMAIAKSTIENLQSIIAKKQVIAPFSGIVGLDTYQVGQFLPSNSAITTIVGNDANIWVDFQVPQTKRRLAIGEQVVVSAIANDGQTKRYTAKIIGQNAQVQANSRHMIYRAEIINGAAYFRHNELVKITINDQAQQLVVVPNSAVVRNQLESFVYQLVKDERKAYRAQKLRVELGERLGDEQVIISGLDEGVLIATQGSFKLRSGLLVYPEASAKSELSAALLNINTHTDTNRNTDKHTHSNSAEQH</sequence>
<comment type="caution">
    <text evidence="5">The sequence shown here is derived from an EMBL/GenBank/DDBJ whole genome shotgun (WGS) entry which is preliminary data.</text>
</comment>
<dbReference type="RefSeq" id="WP_116008313.1">
    <property type="nucleotide sequence ID" value="NZ_QUOU01000001.1"/>
</dbReference>
<feature type="domain" description="Multidrug resistance protein MdtA-like alpha-helical hairpin" evidence="3">
    <location>
        <begin position="105"/>
        <end position="157"/>
    </location>
</feature>
<accession>A0A3E0TRN2</accession>
<dbReference type="OrthoDB" id="9806939at2"/>
<dbReference type="InterPro" id="IPR058625">
    <property type="entry name" value="MdtA-like_BSH"/>
</dbReference>
<feature type="domain" description="Multidrug resistance protein MdtA-like barrel-sandwich hybrid" evidence="4">
    <location>
        <begin position="71"/>
        <end position="196"/>
    </location>
</feature>
<dbReference type="InterPro" id="IPR006143">
    <property type="entry name" value="RND_pump_MFP"/>
</dbReference>
<dbReference type="PANTHER" id="PTHR30469:SF11">
    <property type="entry name" value="BLL4320 PROTEIN"/>
    <property type="match status" value="1"/>
</dbReference>
<protein>
    <submittedName>
        <fullName evidence="5">Efflux RND transporter periplasmic adaptor subunit</fullName>
    </submittedName>
</protein>
<evidence type="ECO:0000256" key="2">
    <source>
        <dbReference type="SAM" id="Coils"/>
    </source>
</evidence>
<dbReference type="NCBIfam" id="TIGR01730">
    <property type="entry name" value="RND_mfp"/>
    <property type="match status" value="1"/>
</dbReference>
<dbReference type="Gene3D" id="2.40.30.170">
    <property type="match status" value="1"/>
</dbReference>
<reference evidence="5 6" key="1">
    <citation type="submission" date="2018-08" db="EMBL/GenBank/DDBJ databases">
        <title>Thalassotalea euphylliae genome.</title>
        <authorList>
            <person name="Summers S."/>
            <person name="Rice S.A."/>
            <person name="Freckelton M.L."/>
            <person name="Nedved B.T."/>
            <person name="Hadfield M.G."/>
        </authorList>
    </citation>
    <scope>NUCLEOTIDE SEQUENCE [LARGE SCALE GENOMIC DNA]</scope>
    <source>
        <strain evidence="5 6">H1</strain>
    </source>
</reference>
<dbReference type="InterPro" id="IPR058624">
    <property type="entry name" value="MdtA-like_HH"/>
</dbReference>
<keyword evidence="2" id="KW-0175">Coiled coil</keyword>
<dbReference type="EMBL" id="QUOU01000001">
    <property type="protein sequence ID" value="REL27229.1"/>
    <property type="molecule type" value="Genomic_DNA"/>
</dbReference>
<name>A0A3E0TRN2_9GAMM</name>
<evidence type="ECO:0000256" key="1">
    <source>
        <dbReference type="ARBA" id="ARBA00009477"/>
    </source>
</evidence>
<dbReference type="GO" id="GO:1990281">
    <property type="term" value="C:efflux pump complex"/>
    <property type="evidence" value="ECO:0007669"/>
    <property type="project" value="TreeGrafter"/>
</dbReference>
<dbReference type="Pfam" id="PF25876">
    <property type="entry name" value="HH_MFP_RND"/>
    <property type="match status" value="1"/>
</dbReference>
<dbReference type="GO" id="GO:0015562">
    <property type="term" value="F:efflux transmembrane transporter activity"/>
    <property type="evidence" value="ECO:0007669"/>
    <property type="project" value="TreeGrafter"/>
</dbReference>
<feature type="coiled-coil region" evidence="2">
    <location>
        <begin position="127"/>
        <end position="161"/>
    </location>
</feature>
<gene>
    <name evidence="5" type="ORF">DXX93_12080</name>
</gene>
<evidence type="ECO:0000313" key="6">
    <source>
        <dbReference type="Proteomes" id="UP000256478"/>
    </source>
</evidence>
<dbReference type="Pfam" id="PF25917">
    <property type="entry name" value="BSH_RND"/>
    <property type="match status" value="1"/>
</dbReference>
<organism evidence="5 6">
    <name type="scientific">Thalassotalea euphylliae</name>
    <dbReference type="NCBI Taxonomy" id="1655234"/>
    <lineage>
        <taxon>Bacteria</taxon>
        <taxon>Pseudomonadati</taxon>
        <taxon>Pseudomonadota</taxon>
        <taxon>Gammaproteobacteria</taxon>
        <taxon>Alteromonadales</taxon>
        <taxon>Colwelliaceae</taxon>
        <taxon>Thalassotalea</taxon>
    </lineage>
</organism>
<evidence type="ECO:0000259" key="4">
    <source>
        <dbReference type="Pfam" id="PF25917"/>
    </source>
</evidence>
<dbReference type="PANTHER" id="PTHR30469">
    <property type="entry name" value="MULTIDRUG RESISTANCE PROTEIN MDTA"/>
    <property type="match status" value="1"/>
</dbReference>
<dbReference type="Gene3D" id="1.10.287.470">
    <property type="entry name" value="Helix hairpin bin"/>
    <property type="match status" value="1"/>
</dbReference>
<evidence type="ECO:0000259" key="3">
    <source>
        <dbReference type="Pfam" id="PF25876"/>
    </source>
</evidence>
<proteinExistence type="inferred from homology"/>
<dbReference type="AlphaFoldDB" id="A0A3E0TRN2"/>
<dbReference type="Gene3D" id="2.40.50.100">
    <property type="match status" value="1"/>
</dbReference>
<comment type="similarity">
    <text evidence="1">Belongs to the membrane fusion protein (MFP) (TC 8.A.1) family.</text>
</comment>
<dbReference type="Proteomes" id="UP000256478">
    <property type="component" value="Unassembled WGS sequence"/>
</dbReference>
<dbReference type="Gene3D" id="2.40.420.20">
    <property type="match status" value="1"/>
</dbReference>